<dbReference type="GO" id="GO:0046872">
    <property type="term" value="F:metal ion binding"/>
    <property type="evidence" value="ECO:0007669"/>
    <property type="project" value="UniProtKB-KW"/>
</dbReference>
<evidence type="ECO:0000256" key="8">
    <source>
        <dbReference type="ARBA" id="ARBA00022801"/>
    </source>
</evidence>
<dbReference type="GO" id="GO:0009014">
    <property type="term" value="F:succinyl-diaminopimelate desuccinylase activity"/>
    <property type="evidence" value="ECO:0007669"/>
    <property type="project" value="UniProtKB-EC"/>
</dbReference>
<gene>
    <name evidence="13" type="ORF">KL86APRO_12700</name>
</gene>
<comment type="cofactor">
    <cofactor evidence="1">
        <name>Co(2+)</name>
        <dbReference type="ChEBI" id="CHEBI:48828"/>
    </cofactor>
</comment>
<evidence type="ECO:0000256" key="11">
    <source>
        <dbReference type="ARBA" id="ARBA00051301"/>
    </source>
</evidence>
<sequence length="376" mass="38896">MTELSPAVALTRELVAFDTINPPGAEGACIAHLVRRLEAAGFACTLQPIGEGRPNLLARIGRRDAPGLVFTGHVDTVPLGAKPWSVDPFAGEIRNGRLYGRGTSDMKSGVAAFVVAVEARAAALADGPEVVLAITAGEETGCDGAQAMAQAGMLPKAAALLVGEPTGNQPMIGHKGALWLKAETSGVTAHGSMPDLGDNAVYKAARAIARLADFDFNVARHPVLGPPTLNVGRVAGGLNINSVPDHAEILVDVRTIPGMSHAAVREDLTGVIGEAARVTTLFDLEGVWTEPDAPWAARAIACACAVLGQPFAPKSAPFFTDASVLTPALGHPPTLILGPGETGQAHQTDEYAEVAKIDAAVEIYGAILDDWRSVGR</sequence>
<keyword evidence="10" id="KW-0170">Cobalt</keyword>
<proteinExistence type="inferred from homology"/>
<comment type="similarity">
    <text evidence="4">Belongs to the peptidase M20A family.</text>
</comment>
<dbReference type="InterPro" id="IPR001261">
    <property type="entry name" value="ArgE/DapE_CS"/>
</dbReference>
<dbReference type="NCBIfam" id="TIGR01910">
    <property type="entry name" value="DapE-ArgE"/>
    <property type="match status" value="1"/>
</dbReference>
<dbReference type="GO" id="GO:0006526">
    <property type="term" value="P:L-arginine biosynthetic process"/>
    <property type="evidence" value="ECO:0007669"/>
    <property type="project" value="TreeGrafter"/>
</dbReference>
<dbReference type="InterPro" id="IPR002933">
    <property type="entry name" value="Peptidase_M20"/>
</dbReference>
<dbReference type="PANTHER" id="PTHR43808">
    <property type="entry name" value="ACETYLORNITHINE DEACETYLASE"/>
    <property type="match status" value="1"/>
</dbReference>
<dbReference type="EC" id="3.5.1.18" evidence="5"/>
<keyword evidence="9" id="KW-0862">Zinc</keyword>
<keyword evidence="8" id="KW-0378">Hydrolase</keyword>
<comment type="pathway">
    <text evidence="3">Amino-acid biosynthesis; L-lysine biosynthesis via DAP pathway; LL-2,6-diaminopimelate from (S)-tetrahydrodipicolinate (succinylase route): step 3/3.</text>
</comment>
<evidence type="ECO:0000256" key="10">
    <source>
        <dbReference type="ARBA" id="ARBA00023285"/>
    </source>
</evidence>
<accession>A0A212KDW9</accession>
<dbReference type="Gene3D" id="3.30.70.360">
    <property type="match status" value="1"/>
</dbReference>
<dbReference type="GO" id="GO:0009089">
    <property type="term" value="P:lysine biosynthetic process via diaminopimelate"/>
    <property type="evidence" value="ECO:0007669"/>
    <property type="project" value="UniProtKB-UniPathway"/>
</dbReference>
<evidence type="ECO:0000256" key="5">
    <source>
        <dbReference type="ARBA" id="ARBA00011921"/>
    </source>
</evidence>
<organism evidence="13">
    <name type="scientific">uncultured Alphaproteobacteria bacterium</name>
    <dbReference type="NCBI Taxonomy" id="91750"/>
    <lineage>
        <taxon>Bacteria</taxon>
        <taxon>Pseudomonadati</taxon>
        <taxon>Pseudomonadota</taxon>
        <taxon>Alphaproteobacteria</taxon>
        <taxon>environmental samples</taxon>
    </lineage>
</organism>
<dbReference type="UniPathway" id="UPA00034">
    <property type="reaction ID" value="UER00021"/>
</dbReference>
<evidence type="ECO:0000259" key="12">
    <source>
        <dbReference type="Pfam" id="PF07687"/>
    </source>
</evidence>
<dbReference type="InterPro" id="IPR010182">
    <property type="entry name" value="ArgE/DapE"/>
</dbReference>
<dbReference type="SUPFAM" id="SSF53187">
    <property type="entry name" value="Zn-dependent exopeptidases"/>
    <property type="match status" value="1"/>
</dbReference>
<dbReference type="Pfam" id="PF01546">
    <property type="entry name" value="Peptidase_M20"/>
    <property type="match status" value="1"/>
</dbReference>
<reference evidence="13" key="1">
    <citation type="submission" date="2016-04" db="EMBL/GenBank/DDBJ databases">
        <authorList>
            <person name="Evans L.H."/>
            <person name="Alamgir A."/>
            <person name="Owens N."/>
            <person name="Weber N.D."/>
            <person name="Virtaneva K."/>
            <person name="Barbian K."/>
            <person name="Babar A."/>
            <person name="Rosenke K."/>
        </authorList>
    </citation>
    <scope>NUCLEOTIDE SEQUENCE</scope>
    <source>
        <strain evidence="13">86</strain>
    </source>
</reference>
<dbReference type="Gene3D" id="3.40.630.10">
    <property type="entry name" value="Zn peptidases"/>
    <property type="match status" value="1"/>
</dbReference>
<protein>
    <recommendedName>
        <fullName evidence="6">Probable succinyl-diaminopimelate desuccinylase</fullName>
        <ecNumber evidence="5">3.5.1.18</ecNumber>
    </recommendedName>
</protein>
<dbReference type="InterPro" id="IPR036264">
    <property type="entry name" value="Bact_exopeptidase_dim_dom"/>
</dbReference>
<dbReference type="InterPro" id="IPR011650">
    <property type="entry name" value="Peptidase_M20_dimer"/>
</dbReference>
<dbReference type="SUPFAM" id="SSF55031">
    <property type="entry name" value="Bacterial exopeptidase dimerisation domain"/>
    <property type="match status" value="1"/>
</dbReference>
<feature type="domain" description="Peptidase M20 dimerisation" evidence="12">
    <location>
        <begin position="172"/>
        <end position="277"/>
    </location>
</feature>
<comment type="catalytic activity">
    <reaction evidence="11">
        <text>N-succinyl-(2S,6S)-2,6-diaminopimelate + H2O = (2S,6S)-2,6-diaminopimelate + succinate</text>
        <dbReference type="Rhea" id="RHEA:22608"/>
        <dbReference type="ChEBI" id="CHEBI:15377"/>
        <dbReference type="ChEBI" id="CHEBI:30031"/>
        <dbReference type="ChEBI" id="CHEBI:57609"/>
        <dbReference type="ChEBI" id="CHEBI:58087"/>
        <dbReference type="EC" id="3.5.1.18"/>
    </reaction>
</comment>
<dbReference type="CDD" id="cd08659">
    <property type="entry name" value="M20_ArgE_DapE-like"/>
    <property type="match status" value="1"/>
</dbReference>
<evidence type="ECO:0000256" key="2">
    <source>
        <dbReference type="ARBA" id="ARBA00001947"/>
    </source>
</evidence>
<keyword evidence="7" id="KW-0479">Metal-binding</keyword>
<evidence type="ECO:0000256" key="3">
    <source>
        <dbReference type="ARBA" id="ARBA00005130"/>
    </source>
</evidence>
<comment type="cofactor">
    <cofactor evidence="2">
        <name>Zn(2+)</name>
        <dbReference type="ChEBI" id="CHEBI:29105"/>
    </cofactor>
</comment>
<evidence type="ECO:0000256" key="7">
    <source>
        <dbReference type="ARBA" id="ARBA00022723"/>
    </source>
</evidence>
<dbReference type="InterPro" id="IPR050072">
    <property type="entry name" value="Peptidase_M20A"/>
</dbReference>
<evidence type="ECO:0000256" key="4">
    <source>
        <dbReference type="ARBA" id="ARBA00006247"/>
    </source>
</evidence>
<evidence type="ECO:0000313" key="13">
    <source>
        <dbReference type="EMBL" id="SBW09896.1"/>
    </source>
</evidence>
<name>A0A212KDW9_9PROT</name>
<evidence type="ECO:0000256" key="9">
    <source>
        <dbReference type="ARBA" id="ARBA00022833"/>
    </source>
</evidence>
<evidence type="ECO:0000256" key="1">
    <source>
        <dbReference type="ARBA" id="ARBA00001941"/>
    </source>
</evidence>
<evidence type="ECO:0000256" key="6">
    <source>
        <dbReference type="ARBA" id="ARBA00016853"/>
    </source>
</evidence>
<dbReference type="PROSITE" id="PS00759">
    <property type="entry name" value="ARGE_DAPE_CPG2_2"/>
    <property type="match status" value="1"/>
</dbReference>
<dbReference type="Pfam" id="PF07687">
    <property type="entry name" value="M20_dimer"/>
    <property type="match status" value="1"/>
</dbReference>
<dbReference type="PANTHER" id="PTHR43808:SF31">
    <property type="entry name" value="N-ACETYL-L-CITRULLINE DEACETYLASE"/>
    <property type="match status" value="1"/>
</dbReference>
<dbReference type="AlphaFoldDB" id="A0A212KDW9"/>
<dbReference type="EMBL" id="FLUO01000001">
    <property type="protein sequence ID" value="SBW09896.1"/>
    <property type="molecule type" value="Genomic_DNA"/>
</dbReference>
<dbReference type="GO" id="GO:0008777">
    <property type="term" value="F:acetylornithine deacetylase activity"/>
    <property type="evidence" value="ECO:0007669"/>
    <property type="project" value="TreeGrafter"/>
</dbReference>